<dbReference type="InterPro" id="IPR008979">
    <property type="entry name" value="Galactose-bd-like_sf"/>
</dbReference>
<evidence type="ECO:0008006" key="6">
    <source>
        <dbReference type="Google" id="ProtNLM"/>
    </source>
</evidence>
<evidence type="ECO:0000313" key="4">
    <source>
        <dbReference type="EMBL" id="GBG10031.1"/>
    </source>
</evidence>
<feature type="domain" description="Malectin" evidence="1">
    <location>
        <begin position="1116"/>
        <end position="1261"/>
    </location>
</feature>
<dbReference type="EMBL" id="BDQX01000286">
    <property type="protein sequence ID" value="GBG10031.1"/>
    <property type="molecule type" value="Genomic_DNA"/>
</dbReference>
<dbReference type="PANTHER" id="PTHR37321:SF1">
    <property type="entry name" value="EXPORTED PROTEIN"/>
    <property type="match status" value="1"/>
</dbReference>
<dbReference type="InterPro" id="IPR032626">
    <property type="entry name" value="GxGYxYP_N_1st"/>
</dbReference>
<dbReference type="Pfam" id="PF16216">
    <property type="entry name" value="GxGYxYP_N"/>
    <property type="match status" value="1"/>
</dbReference>
<dbReference type="SUPFAM" id="SSF49785">
    <property type="entry name" value="Galactose-binding domain-like"/>
    <property type="match status" value="1"/>
</dbReference>
<dbReference type="Proteomes" id="UP000245202">
    <property type="component" value="Unassembled WGS sequence"/>
</dbReference>
<protein>
    <recommendedName>
        <fullName evidence="6">Malectin domain-containing protein</fullName>
    </recommendedName>
</protein>
<dbReference type="AlphaFoldDB" id="A0A2R5F2F9"/>
<name>A0A2R5F2F9_9BACL</name>
<dbReference type="InterPro" id="IPR021720">
    <property type="entry name" value="Malectin_dom"/>
</dbReference>
<evidence type="ECO:0000313" key="5">
    <source>
        <dbReference type="Proteomes" id="UP000245202"/>
    </source>
</evidence>
<dbReference type="InterPro" id="IPR038410">
    <property type="entry name" value="GxGYxYP_C_sf"/>
</dbReference>
<dbReference type="InterPro" id="IPR013783">
    <property type="entry name" value="Ig-like_fold"/>
</dbReference>
<dbReference type="Gene3D" id="2.60.40.10">
    <property type="entry name" value="Immunoglobulins"/>
    <property type="match status" value="4"/>
</dbReference>
<dbReference type="Gene3D" id="2.60.120.430">
    <property type="entry name" value="Galactose-binding lectin"/>
    <property type="match status" value="1"/>
</dbReference>
<dbReference type="Gene3D" id="3.20.20.490">
    <property type="entry name" value="GxGYxYP glycoside hydrolase, C-terminal domain"/>
    <property type="match status" value="1"/>
</dbReference>
<gene>
    <name evidence="4" type="ORF">PAT3040_04727</name>
</gene>
<keyword evidence="5" id="KW-1185">Reference proteome</keyword>
<dbReference type="InterPro" id="IPR025832">
    <property type="entry name" value="GxGYxYP_C"/>
</dbReference>
<feature type="domain" description="GxGYxYP putative glycoside hydrolase first N-terminal" evidence="3">
    <location>
        <begin position="58"/>
        <end position="131"/>
    </location>
</feature>
<comment type="caution">
    <text evidence="4">The sequence shown here is derived from an EMBL/GenBank/DDBJ whole genome shotgun (WGS) entry which is preliminary data.</text>
</comment>
<sequence>MTMTMNRLLKLFLIFALVITGLMTYQSKQADAAAYPVIYTFDLRQISGSFNTAESYDIKLFVTTLQGIVNQKGPRLYVYNSFYVQTPSITSVQSLQIDEKWLETFRKPGQWLSEYTVSPIATLEALVDTFRADLGGLVVWDPKVHATANVATTIAGIERTPAVMGGGRLYTRLTSAPNGLTVARNLAGQFSGANAKTDAYVWAKQQYLDTGLANAGVLGYIEDAYAMLPATHSQEYVSARDILVMRKGFVFDLSPWGDERPFDAPNQTLGKDLETFLAILQSAYALHGNKTMIEVYGFFPWWDKYSTYGGKGSHTEFEGEWKTVELLSKYNAAIVSILDTMGDSNMSVHWWSPVATNLKPANEAGSRPILANKTYILWGMGDHDSSTVHYQFPYVWNADPARGKTPIAWNIVPATRNAGDIMQFLYDTATPGDYLVAGAGAGGYANPDFIKDVSVWKGWNEQIYRSTGYTMSGFVLNGNAGVVSPSSEEVYRWFSNDLSLVYNPNLSSPKPDVRSTNMVVMGDNVPIATNNVNAQAAQIYSATAALTSPGTTPNFLYIKPAFTSTEYISQVMKKIKAEHPEYNYEAVDPYTYASLIRQKVKGNVSNDAIILDLQLPDQMIAGQKYTASVTVRNVGSAAWTEANLFRLSATADNALVWSDFPDGGYSLAAGNQRVFLASSDSVAPQQTKTFTFQVQAPTTPGSYLFGTSMIRDGVAAFGDNRKKTVQVIPVPANAARITAVTVPSVMNEEQVSAVSVTVKNIGTSTWTAANNFRLAAIPDSNQVLWSGFGSGGGYSSGVNNQRVYLGAADSIAPGGSKTFSFSIAAPRTRGVYSFAVQMIKDGTALFGDTGVYDIRVTPGGASANDAVSFHDNIPEYVAPGDVVPVSVSFRNTGTNDWTRAGNYTLKSASTNQLTWSRFPYGGTSVSASNQSVYMSSSERIKTEQAKTFSFFVTAPSTPGNYTLSMQLNNGSAGFGTAKTFTIRVADPRDAKFAGWEVPTVMAAGSKAGVSIDVQNAGANEWTEANMYRLYAGPTNQFGWSDFVSGGYSLSATNQRAFVPGSETIATSQRKSFTFSIQAPATPGTYTFSAGMIQDGVATFGTVKTWTINVVDAYEQRVNVGASTAYSDTAGLVWAADQSYTGANTWGYTTTTTSVTTTTDTISGTSDQALYRTQRFGSGGNAFAYKFNVPNGTYKVKLDFAEIYYNAAGIRIFDVDIEGANMLSGYDNYTGALGHDKARRYGFGNITVTDGVLDIDFSALADAAAVNAIEVVRTR</sequence>
<reference evidence="4 5" key="1">
    <citation type="submission" date="2017-08" db="EMBL/GenBank/DDBJ databases">
        <title>Substantial Increase in Enzyme Production by Combined Drug-Resistance Mutations in Paenibacillus agaridevorans.</title>
        <authorList>
            <person name="Tanaka Y."/>
            <person name="Funane K."/>
            <person name="Hosaka T."/>
            <person name="Shiwa Y."/>
            <person name="Fujita N."/>
            <person name="Miyazaki T."/>
            <person name="Yoshikawa H."/>
            <person name="Murakami K."/>
            <person name="Kasahara K."/>
            <person name="Inaoka T."/>
            <person name="Hiraga Y."/>
            <person name="Ochi K."/>
        </authorList>
    </citation>
    <scope>NUCLEOTIDE SEQUENCE [LARGE SCALE GENOMIC DNA]</scope>
    <source>
        <strain evidence="4 5">T-3040</strain>
    </source>
</reference>
<evidence type="ECO:0000259" key="2">
    <source>
        <dbReference type="Pfam" id="PF14323"/>
    </source>
</evidence>
<evidence type="ECO:0000259" key="3">
    <source>
        <dbReference type="Pfam" id="PF16216"/>
    </source>
</evidence>
<feature type="domain" description="GxGYxYP putative glycoside hydrolase C-terminal" evidence="2">
    <location>
        <begin position="372"/>
        <end position="597"/>
    </location>
</feature>
<dbReference type="RefSeq" id="WP_108994615.1">
    <property type="nucleotide sequence ID" value="NZ_BDQX01000286.1"/>
</dbReference>
<proteinExistence type="predicted"/>
<dbReference type="Pfam" id="PF14323">
    <property type="entry name" value="GxGYxYP_C"/>
    <property type="match status" value="1"/>
</dbReference>
<accession>A0A2R5F2F9</accession>
<evidence type="ECO:0000259" key="1">
    <source>
        <dbReference type="Pfam" id="PF11721"/>
    </source>
</evidence>
<dbReference type="PANTHER" id="PTHR37321">
    <property type="entry name" value="EXPORTED PROTEIN-RELATED"/>
    <property type="match status" value="1"/>
</dbReference>
<dbReference type="Pfam" id="PF11721">
    <property type="entry name" value="Malectin"/>
    <property type="match status" value="1"/>
</dbReference>
<organism evidence="4 5">
    <name type="scientific">Paenibacillus agaridevorans</name>
    <dbReference type="NCBI Taxonomy" id="171404"/>
    <lineage>
        <taxon>Bacteria</taxon>
        <taxon>Bacillati</taxon>
        <taxon>Bacillota</taxon>
        <taxon>Bacilli</taxon>
        <taxon>Bacillales</taxon>
        <taxon>Paenibacillaceae</taxon>
        <taxon>Paenibacillus</taxon>
    </lineage>
</organism>